<dbReference type="GO" id="GO:0006680">
    <property type="term" value="P:glucosylceramide catabolic process"/>
    <property type="evidence" value="ECO:0007669"/>
    <property type="project" value="TreeGrafter"/>
</dbReference>
<feature type="domain" description="Glycosyl hydrolase family 30 beta sandwich" evidence="7">
    <location>
        <begin position="405"/>
        <end position="464"/>
    </location>
</feature>
<dbReference type="SUPFAM" id="SSF51445">
    <property type="entry name" value="(Trans)glycosidases"/>
    <property type="match status" value="1"/>
</dbReference>
<dbReference type="AlphaFoldDB" id="A0A4Q7YTW0"/>
<evidence type="ECO:0000259" key="6">
    <source>
        <dbReference type="Pfam" id="PF02055"/>
    </source>
</evidence>
<dbReference type="EMBL" id="SHKW01000001">
    <property type="protein sequence ID" value="RZU41028.1"/>
    <property type="molecule type" value="Genomic_DNA"/>
</dbReference>
<dbReference type="InterPro" id="IPR017853">
    <property type="entry name" value="GH"/>
</dbReference>
<dbReference type="Gene3D" id="3.20.20.80">
    <property type="entry name" value="Glycosidases"/>
    <property type="match status" value="1"/>
</dbReference>
<keyword evidence="4" id="KW-0326">Glycosidase</keyword>
<keyword evidence="9" id="KW-1185">Reference proteome</keyword>
<keyword evidence="2 5" id="KW-0732">Signal</keyword>
<organism evidence="8 9">
    <name type="scientific">Edaphobacter modestus</name>
    <dbReference type="NCBI Taxonomy" id="388466"/>
    <lineage>
        <taxon>Bacteria</taxon>
        <taxon>Pseudomonadati</taxon>
        <taxon>Acidobacteriota</taxon>
        <taxon>Terriglobia</taxon>
        <taxon>Terriglobales</taxon>
        <taxon>Acidobacteriaceae</taxon>
        <taxon>Edaphobacter</taxon>
    </lineage>
</organism>
<evidence type="ECO:0000313" key="9">
    <source>
        <dbReference type="Proteomes" id="UP000292958"/>
    </source>
</evidence>
<gene>
    <name evidence="8" type="ORF">BDD14_2519</name>
</gene>
<dbReference type="GO" id="GO:0004348">
    <property type="term" value="F:glucosylceramidase activity"/>
    <property type="evidence" value="ECO:0007669"/>
    <property type="project" value="InterPro"/>
</dbReference>
<dbReference type="RefSeq" id="WP_130419015.1">
    <property type="nucleotide sequence ID" value="NZ_SHKW01000001.1"/>
</dbReference>
<reference evidence="8 9" key="1">
    <citation type="submission" date="2019-02" db="EMBL/GenBank/DDBJ databases">
        <title>Genomic Encyclopedia of Archaeal and Bacterial Type Strains, Phase II (KMG-II): from individual species to whole genera.</title>
        <authorList>
            <person name="Goeker M."/>
        </authorList>
    </citation>
    <scope>NUCLEOTIDE SEQUENCE [LARGE SCALE GENOMIC DNA]</scope>
    <source>
        <strain evidence="8 9">DSM 18101</strain>
    </source>
</reference>
<proteinExistence type="inferred from homology"/>
<dbReference type="OrthoDB" id="9806701at2"/>
<comment type="similarity">
    <text evidence="1 4">Belongs to the glycosyl hydrolase 30 family.</text>
</comment>
<dbReference type="InterPro" id="IPR033452">
    <property type="entry name" value="GH30_C"/>
</dbReference>
<dbReference type="Gene3D" id="2.60.40.1180">
    <property type="entry name" value="Golgi alpha-mannosidase II"/>
    <property type="match status" value="1"/>
</dbReference>
<dbReference type="PANTHER" id="PTHR11069:SF23">
    <property type="entry name" value="LYSOSOMAL ACID GLUCOSYLCERAMIDASE"/>
    <property type="match status" value="1"/>
</dbReference>
<dbReference type="InterPro" id="IPR033453">
    <property type="entry name" value="Glyco_hydro_30_TIM-barrel"/>
</dbReference>
<dbReference type="PANTHER" id="PTHR11069">
    <property type="entry name" value="GLUCOSYLCERAMIDASE"/>
    <property type="match status" value="1"/>
</dbReference>
<name>A0A4Q7YTW0_9BACT</name>
<protein>
    <submittedName>
        <fullName evidence="8">Glucosylceramidase</fullName>
    </submittedName>
</protein>
<accession>A0A4Q7YTW0</accession>
<evidence type="ECO:0000256" key="2">
    <source>
        <dbReference type="ARBA" id="ARBA00022729"/>
    </source>
</evidence>
<feature type="chain" id="PRO_5020935413" evidence="5">
    <location>
        <begin position="24"/>
        <end position="466"/>
    </location>
</feature>
<dbReference type="Pfam" id="PF17189">
    <property type="entry name" value="Glyco_hydro_30C"/>
    <property type="match status" value="1"/>
</dbReference>
<sequence>MTQRRSWMFLALAVALAPIPVRAQDASLWLTKPDRSALLQLQTPPLAFAGGDAAGQVIDVDEKQRYQTIDGFGFALTGGSAQLIAHMSAEARAALVKDLFSTEGDGIGVSYLRVSVGASDMNDHVYSYDDLPEGQTDVTMEKFSIEPDRADVIPVLKQILAINSKIKILASPWSAPLWMKTSGVARGGVLKPEYFAAYATYFVKYIQAMKAEGIDIDTLTVQNEPLNEKNTPSMLMLESEQADFIENDLGPAFQKAGIKTKIVLYDHNLDHPAYPLSILKDPKANKYVDGTGFHLYGGTVDAFTQVHDAFPKKNLYFTEQSVTDHRNEGEMDVAKPVAKIVIGTTRNWSRNVLLWNLAADPQFGPHTNDGGCTGCQGALTIDGDKVKRNLAYYTIAQASKFVPDGSVRIGSSNADAIPNVAFRTPDGKTVLIVANSSASDQVFSVRFHGKVIKSSLTAGSVGTYVW</sequence>
<dbReference type="Proteomes" id="UP000292958">
    <property type="component" value="Unassembled WGS sequence"/>
</dbReference>
<dbReference type="GO" id="GO:0016020">
    <property type="term" value="C:membrane"/>
    <property type="evidence" value="ECO:0007669"/>
    <property type="project" value="GOC"/>
</dbReference>
<comment type="caution">
    <text evidence="8">The sequence shown here is derived from an EMBL/GenBank/DDBJ whole genome shotgun (WGS) entry which is preliminary data.</text>
</comment>
<evidence type="ECO:0000256" key="5">
    <source>
        <dbReference type="SAM" id="SignalP"/>
    </source>
</evidence>
<keyword evidence="3 4" id="KW-0378">Hydrolase</keyword>
<evidence type="ECO:0000256" key="3">
    <source>
        <dbReference type="ARBA" id="ARBA00022801"/>
    </source>
</evidence>
<evidence type="ECO:0000256" key="1">
    <source>
        <dbReference type="ARBA" id="ARBA00005382"/>
    </source>
</evidence>
<evidence type="ECO:0000313" key="8">
    <source>
        <dbReference type="EMBL" id="RZU41028.1"/>
    </source>
</evidence>
<dbReference type="InterPro" id="IPR013780">
    <property type="entry name" value="Glyco_hydro_b"/>
</dbReference>
<evidence type="ECO:0000256" key="4">
    <source>
        <dbReference type="RuleBase" id="RU361188"/>
    </source>
</evidence>
<evidence type="ECO:0000259" key="7">
    <source>
        <dbReference type="Pfam" id="PF17189"/>
    </source>
</evidence>
<feature type="domain" description="Glycosyl hydrolase family 30 TIM-barrel" evidence="6">
    <location>
        <begin position="69"/>
        <end position="402"/>
    </location>
</feature>
<dbReference type="Pfam" id="PF02055">
    <property type="entry name" value="Glyco_hydro_30"/>
    <property type="match status" value="1"/>
</dbReference>
<dbReference type="InterPro" id="IPR001139">
    <property type="entry name" value="Glyco_hydro_30"/>
</dbReference>
<feature type="signal peptide" evidence="5">
    <location>
        <begin position="1"/>
        <end position="23"/>
    </location>
</feature>